<evidence type="ECO:0000313" key="1">
    <source>
        <dbReference type="EMBL" id="ERJ70776.1"/>
    </source>
</evidence>
<proteinExistence type="predicted"/>
<keyword evidence="2" id="KW-1185">Reference proteome</keyword>
<sequence>MNIRGKPKKIVSIIATSSYDTFLLYPSQISEYARRGQKLPKYSKKATIRLHIFKAK</sequence>
<organism evidence="1 2">
    <name type="scientific">Prevotella disiens JCM 6334 = ATCC 29426</name>
    <dbReference type="NCBI Taxonomy" id="1235811"/>
    <lineage>
        <taxon>Bacteria</taxon>
        <taxon>Pseudomonadati</taxon>
        <taxon>Bacteroidota</taxon>
        <taxon>Bacteroidia</taxon>
        <taxon>Bacteroidales</taxon>
        <taxon>Prevotellaceae</taxon>
        <taxon>Prevotella</taxon>
    </lineage>
</organism>
<gene>
    <name evidence="1" type="ORF">HMPREF0653_02855</name>
</gene>
<reference evidence="1 2" key="1">
    <citation type="submission" date="2013-06" db="EMBL/GenBank/DDBJ databases">
        <authorList>
            <person name="Weinstock G."/>
            <person name="Sodergren E."/>
            <person name="Lobos E.A."/>
            <person name="Fulton L."/>
            <person name="Fulton R."/>
            <person name="Courtney L."/>
            <person name="Fronick C."/>
            <person name="O'Laughlin M."/>
            <person name="Godfrey J."/>
            <person name="Wilson R.M."/>
            <person name="Miner T."/>
            <person name="Farmer C."/>
            <person name="Delehaunty K."/>
            <person name="Cordes M."/>
            <person name="Minx P."/>
            <person name="Tomlinson C."/>
            <person name="Chen J."/>
            <person name="Wollam A."/>
            <person name="Pepin K.H."/>
            <person name="Bhonagiri V."/>
            <person name="Zhang X."/>
            <person name="Warren W."/>
            <person name="Mitreva M."/>
            <person name="Mardis E.R."/>
            <person name="Wilson R.K."/>
        </authorList>
    </citation>
    <scope>NUCLEOTIDE SEQUENCE [LARGE SCALE GENOMIC DNA]</scope>
    <source>
        <strain evidence="1 2">ATCC 29426</strain>
    </source>
</reference>
<protein>
    <submittedName>
        <fullName evidence="1">Uncharacterized protein</fullName>
    </submittedName>
</protein>
<comment type="caution">
    <text evidence="1">The sequence shown here is derived from an EMBL/GenBank/DDBJ whole genome shotgun (WGS) entry which is preliminary data.</text>
</comment>
<accession>A0ABN0NMZ5</accession>
<evidence type="ECO:0000313" key="2">
    <source>
        <dbReference type="Proteomes" id="UP000016660"/>
    </source>
</evidence>
<dbReference type="Proteomes" id="UP000016660">
    <property type="component" value="Unassembled WGS sequence"/>
</dbReference>
<dbReference type="EMBL" id="AWUY01000397">
    <property type="protein sequence ID" value="ERJ70776.1"/>
    <property type="molecule type" value="Genomic_DNA"/>
</dbReference>
<name>A0ABN0NMZ5_9BACT</name>